<organism evidence="2 3">
    <name type="scientific">Limibacillus halophilus</name>
    <dbReference type="NCBI Taxonomy" id="1579333"/>
    <lineage>
        <taxon>Bacteria</taxon>
        <taxon>Pseudomonadati</taxon>
        <taxon>Pseudomonadota</taxon>
        <taxon>Alphaproteobacteria</taxon>
        <taxon>Rhodospirillales</taxon>
        <taxon>Rhodovibrionaceae</taxon>
        <taxon>Limibacillus</taxon>
    </lineage>
</organism>
<dbReference type="RefSeq" id="WP_183415202.1">
    <property type="nucleotide sequence ID" value="NZ_JACHXA010000002.1"/>
</dbReference>
<dbReference type="InterPro" id="IPR029045">
    <property type="entry name" value="ClpP/crotonase-like_dom_sf"/>
</dbReference>
<proteinExistence type="inferred from homology"/>
<keyword evidence="2" id="KW-0456">Lyase</keyword>
<dbReference type="PANTHER" id="PTHR42964:SF1">
    <property type="entry name" value="POLYKETIDE BIOSYNTHESIS ENOYL-COA HYDRATASE PKSH-RELATED"/>
    <property type="match status" value="1"/>
</dbReference>
<dbReference type="InterPro" id="IPR014748">
    <property type="entry name" value="Enoyl-CoA_hydra_C"/>
</dbReference>
<dbReference type="SUPFAM" id="SSF52096">
    <property type="entry name" value="ClpP/crotonase"/>
    <property type="match status" value="1"/>
</dbReference>
<protein>
    <submittedName>
        <fullName evidence="2">Methylglutaconyl-CoA hydratase</fullName>
        <ecNumber evidence="2">4.2.1.18</ecNumber>
    </submittedName>
</protein>
<gene>
    <name evidence="2" type="ORF">FHR98_000643</name>
</gene>
<dbReference type="Gene3D" id="1.10.12.10">
    <property type="entry name" value="Lyase 2-enoyl-coa Hydratase, Chain A, domain 2"/>
    <property type="match status" value="1"/>
</dbReference>
<dbReference type="GO" id="GO:0004490">
    <property type="term" value="F:methylglutaconyl-CoA hydratase activity"/>
    <property type="evidence" value="ECO:0007669"/>
    <property type="project" value="UniProtKB-EC"/>
</dbReference>
<dbReference type="Gene3D" id="3.90.226.10">
    <property type="entry name" value="2-enoyl-CoA Hydratase, Chain A, domain 1"/>
    <property type="match status" value="1"/>
</dbReference>
<dbReference type="EC" id="4.2.1.18" evidence="2"/>
<dbReference type="PANTHER" id="PTHR42964">
    <property type="entry name" value="ENOYL-COA HYDRATASE"/>
    <property type="match status" value="1"/>
</dbReference>
<accession>A0A839SNI7</accession>
<dbReference type="Pfam" id="PF00378">
    <property type="entry name" value="ECH_1"/>
    <property type="match status" value="1"/>
</dbReference>
<dbReference type="InterPro" id="IPR001753">
    <property type="entry name" value="Enoyl-CoA_hydra/iso"/>
</dbReference>
<dbReference type="InterPro" id="IPR051683">
    <property type="entry name" value="Enoyl-CoA_Hydratase/Isomerase"/>
</dbReference>
<dbReference type="GO" id="GO:0008300">
    <property type="term" value="P:isoprenoid catabolic process"/>
    <property type="evidence" value="ECO:0007669"/>
    <property type="project" value="TreeGrafter"/>
</dbReference>
<keyword evidence="3" id="KW-1185">Reference proteome</keyword>
<sequence length="263" mass="28411">MDSPVFLQEIAESGIATLTLARPDKHNAFNAKLIADLTDALCDLDQNERVRAVVLAAEGRSFSAGADLNWMRAMADYSEEENLADARRLAELMRRLDGFSKPTVALVQGAAFGGGVGLVACCDIALASETAIFCLSEVRLGLIPAVISPYVVGAMGPRMARRYFMTAERFGALEALACGLVHEVVPERLLVQRGNEILKALLAGGPNALKEAKALIARVALQLPDDVLIEDTARRIARIRGGDEAREGMGAFFDKRKPDWVDE</sequence>
<dbReference type="AlphaFoldDB" id="A0A839SNI7"/>
<dbReference type="CDD" id="cd06558">
    <property type="entry name" value="crotonase-like"/>
    <property type="match status" value="1"/>
</dbReference>
<reference evidence="2 3" key="1">
    <citation type="submission" date="2020-08" db="EMBL/GenBank/DDBJ databases">
        <title>Genomic Encyclopedia of Type Strains, Phase III (KMG-III): the genomes of soil and plant-associated and newly described type strains.</title>
        <authorList>
            <person name="Whitman W."/>
        </authorList>
    </citation>
    <scope>NUCLEOTIDE SEQUENCE [LARGE SCALE GENOMIC DNA]</scope>
    <source>
        <strain evidence="2 3">CECT 8803</strain>
    </source>
</reference>
<evidence type="ECO:0000313" key="2">
    <source>
        <dbReference type="EMBL" id="MBB3064371.1"/>
    </source>
</evidence>
<evidence type="ECO:0000313" key="3">
    <source>
        <dbReference type="Proteomes" id="UP000581135"/>
    </source>
</evidence>
<comment type="similarity">
    <text evidence="1">Belongs to the enoyl-CoA hydratase/isomerase family.</text>
</comment>
<dbReference type="EMBL" id="JACHXA010000002">
    <property type="protein sequence ID" value="MBB3064371.1"/>
    <property type="molecule type" value="Genomic_DNA"/>
</dbReference>
<comment type="caution">
    <text evidence="2">The sequence shown here is derived from an EMBL/GenBank/DDBJ whole genome shotgun (WGS) entry which is preliminary data.</text>
</comment>
<name>A0A839SNI7_9PROT</name>
<evidence type="ECO:0000256" key="1">
    <source>
        <dbReference type="ARBA" id="ARBA00005254"/>
    </source>
</evidence>
<dbReference type="Proteomes" id="UP000581135">
    <property type="component" value="Unassembled WGS sequence"/>
</dbReference>